<reference evidence="11 12" key="1">
    <citation type="submission" date="2018-06" db="EMBL/GenBank/DDBJ databases">
        <title>Comparative genomics reveals the genomic features of Rhizophagus irregularis, R. cerebriforme, R. diaphanum and Gigaspora rosea, and their symbiotic lifestyle signature.</title>
        <authorList>
            <person name="Morin E."/>
            <person name="San Clemente H."/>
            <person name="Chen E.C.H."/>
            <person name="De La Providencia I."/>
            <person name="Hainaut M."/>
            <person name="Kuo A."/>
            <person name="Kohler A."/>
            <person name="Murat C."/>
            <person name="Tang N."/>
            <person name="Roy S."/>
            <person name="Loubradou J."/>
            <person name="Henrissat B."/>
            <person name="Grigoriev I.V."/>
            <person name="Corradi N."/>
            <person name="Roux C."/>
            <person name="Martin F.M."/>
        </authorList>
    </citation>
    <scope>NUCLEOTIDE SEQUENCE [LARGE SCALE GENOMIC DNA]</scope>
    <source>
        <strain evidence="11 12">DAOM 194757</strain>
    </source>
</reference>
<evidence type="ECO:0000256" key="4">
    <source>
        <dbReference type="ARBA" id="ARBA00022695"/>
    </source>
</evidence>
<dbReference type="InterPro" id="IPR023211">
    <property type="entry name" value="DNA_pol_palm_dom_sf"/>
</dbReference>
<keyword evidence="12" id="KW-1185">Reference proteome</keyword>
<evidence type="ECO:0000256" key="8">
    <source>
        <dbReference type="ARBA" id="ARBA00049244"/>
    </source>
</evidence>
<evidence type="ECO:0000256" key="5">
    <source>
        <dbReference type="ARBA" id="ARBA00022932"/>
    </source>
</evidence>
<dbReference type="InterPro" id="IPR012337">
    <property type="entry name" value="RNaseH-like_sf"/>
</dbReference>
<dbReference type="GO" id="GO:0000166">
    <property type="term" value="F:nucleotide binding"/>
    <property type="evidence" value="ECO:0007669"/>
    <property type="project" value="InterPro"/>
</dbReference>
<organism evidence="11 12">
    <name type="scientific">Gigaspora rosea</name>
    <dbReference type="NCBI Taxonomy" id="44941"/>
    <lineage>
        <taxon>Eukaryota</taxon>
        <taxon>Fungi</taxon>
        <taxon>Fungi incertae sedis</taxon>
        <taxon>Mucoromycota</taxon>
        <taxon>Glomeromycotina</taxon>
        <taxon>Glomeromycetes</taxon>
        <taxon>Diversisporales</taxon>
        <taxon>Gigasporaceae</taxon>
        <taxon>Gigaspora</taxon>
    </lineage>
</organism>
<gene>
    <name evidence="11" type="ORF">C2G38_2229850</name>
</gene>
<keyword evidence="6" id="KW-0238">DNA-binding</keyword>
<dbReference type="Proteomes" id="UP000266673">
    <property type="component" value="Unassembled WGS sequence"/>
</dbReference>
<dbReference type="PANTHER" id="PTHR10322">
    <property type="entry name" value="DNA POLYMERASE CATALYTIC SUBUNIT"/>
    <property type="match status" value="1"/>
</dbReference>
<dbReference type="AlphaFoldDB" id="A0A397TXW1"/>
<evidence type="ECO:0000313" key="12">
    <source>
        <dbReference type="Proteomes" id="UP000266673"/>
    </source>
</evidence>
<dbReference type="PRINTS" id="PR00106">
    <property type="entry name" value="DNAPOLB"/>
</dbReference>
<dbReference type="EC" id="2.7.7.7" evidence="2"/>
<name>A0A397TXW1_9GLOM</name>
<dbReference type="InterPro" id="IPR006134">
    <property type="entry name" value="DNA-dir_DNA_pol_B_multi_dom"/>
</dbReference>
<evidence type="ECO:0000256" key="3">
    <source>
        <dbReference type="ARBA" id="ARBA00022679"/>
    </source>
</evidence>
<comment type="caution">
    <text evidence="11">The sequence shown here is derived from an EMBL/GenBank/DDBJ whole genome shotgun (WGS) entry which is preliminary data.</text>
</comment>
<dbReference type="GO" id="GO:0045004">
    <property type="term" value="P:DNA replication proofreading"/>
    <property type="evidence" value="ECO:0007669"/>
    <property type="project" value="TreeGrafter"/>
</dbReference>
<evidence type="ECO:0000313" key="11">
    <source>
        <dbReference type="EMBL" id="RIB01728.1"/>
    </source>
</evidence>
<comment type="catalytic activity">
    <reaction evidence="8">
        <text>DNA(n) + a 2'-deoxyribonucleoside 5'-triphosphate = DNA(n+1) + diphosphate</text>
        <dbReference type="Rhea" id="RHEA:22508"/>
        <dbReference type="Rhea" id="RHEA-COMP:17339"/>
        <dbReference type="Rhea" id="RHEA-COMP:17340"/>
        <dbReference type="ChEBI" id="CHEBI:33019"/>
        <dbReference type="ChEBI" id="CHEBI:61560"/>
        <dbReference type="ChEBI" id="CHEBI:173112"/>
        <dbReference type="EC" id="2.7.7.7"/>
    </reaction>
</comment>
<dbReference type="OrthoDB" id="2399269at2759"/>
<dbReference type="Gene3D" id="3.90.1600.10">
    <property type="entry name" value="Palm domain of DNA polymerase"/>
    <property type="match status" value="1"/>
</dbReference>
<dbReference type="STRING" id="44941.A0A397TXW1"/>
<dbReference type="Pfam" id="PF03104">
    <property type="entry name" value="DNA_pol_B_exo1"/>
    <property type="match status" value="1"/>
</dbReference>
<dbReference type="InterPro" id="IPR006133">
    <property type="entry name" value="DNA-dir_DNA_pol_B_exonuc"/>
</dbReference>
<dbReference type="SMART" id="SM00486">
    <property type="entry name" value="POLBc"/>
    <property type="match status" value="1"/>
</dbReference>
<keyword evidence="3" id="KW-0808">Transferase</keyword>
<dbReference type="InterPro" id="IPR043502">
    <property type="entry name" value="DNA/RNA_pol_sf"/>
</dbReference>
<keyword evidence="5" id="KW-0239">DNA-directed DNA polymerase</keyword>
<proteinExistence type="inferred from homology"/>
<dbReference type="Gene3D" id="3.30.420.10">
    <property type="entry name" value="Ribonuclease H-like superfamily/Ribonuclease H"/>
    <property type="match status" value="1"/>
</dbReference>
<dbReference type="Pfam" id="PF00136">
    <property type="entry name" value="DNA_pol_B"/>
    <property type="match status" value="1"/>
</dbReference>
<dbReference type="GO" id="GO:0006297">
    <property type="term" value="P:nucleotide-excision repair, DNA gap filling"/>
    <property type="evidence" value="ECO:0007669"/>
    <property type="project" value="TreeGrafter"/>
</dbReference>
<protein>
    <recommendedName>
        <fullName evidence="7">DNA polymerase delta catalytic subunit</fullName>
        <ecNumber evidence="2">2.7.7.7</ecNumber>
    </recommendedName>
</protein>
<evidence type="ECO:0000256" key="6">
    <source>
        <dbReference type="ARBA" id="ARBA00023125"/>
    </source>
</evidence>
<sequence>MKGTGLLLPGAKAFPQSQISESKEVSAFYYNGEDYLPTHPSRNIIITKNDDYGSTVTIKRALITREDIPFMPVDIEKYNEYINNIPHYVLRLYGYLVNGQKAVVTISEIKVFFDIRVPDNENTKLFESKIKDILVKGKNVEGETVEMTELRIEYVKAFPIRDEHKLETASDDLRAYYRKVAREYRMPLLVLTWDIETHSTRGLEHVPYARYKEDNIFMICMTIHWKNDPKPLKQICLVDVECAQDPNWITIMCGNEKNLLKAFALCWRALAPDIELTFNGSKYDWPFVVERATQWKILDWILTKMSANPRKKATIDSILHWNYYGGKKIKNREGVEIKITPEENFKSTFLKVPGCVPIDVIVCCKKLYPKSEKKSLNYFLEMHGLDSKIDLPIKVMREYYTRSKENTSPETVKNIRKIAKYCIVDSLSCQSLMVKRNVINDYREVASIAYVSLFDSHYYAGEKGTFSGAYVFPSDKGLENKCPVTGLDFASLYPSIIMNYNLSPETMTLLAEEAGVLEKAREILYKIEFPFNGRILHAWFIRHENKNNKMGLYPSVLKELLNKRNKMKAQLGILSNRKEYMELVISKIKERNLSVADAIDYILKNAEDKEKPVKIYMNTFYGEADNSLSPFFFLQLAGGVTSAGQHNIKLVAEYVTKKKGFGIKYGDTDFLYLTCPIECYKECDLAYNNGKGTILKLEYWTKMVNITMKVMEKLRDDVNTYLKIKNRSTYLKMAYEEVLFPVVFTGKKKYFGIPHKKVPNFNPKELFIKGDRIMWGAMGINNNRTLHEIVKEVLKEAITNPNQWNFDQFIETDAWKPNVDNKRVQRFIGRIREKYESKIPDPGDRFGYLTIRKADQMEFANVAKELNRKLDLSHYFENTINGLCARFIMYDKKYEPPSTDKIMKISDSDEKYKQVDTYAQNKAKKWLESYIKEINMINGNTPKIISNRGYAYKRAYKEAQKRGREMLSKKIGNIYEALQGDCINYEHFIYGDPISEYRRI</sequence>
<dbReference type="GO" id="GO:0006287">
    <property type="term" value="P:base-excision repair, gap-filling"/>
    <property type="evidence" value="ECO:0007669"/>
    <property type="project" value="TreeGrafter"/>
</dbReference>
<dbReference type="GO" id="GO:0043625">
    <property type="term" value="C:delta DNA polymerase complex"/>
    <property type="evidence" value="ECO:0007669"/>
    <property type="project" value="TreeGrafter"/>
</dbReference>
<feature type="domain" description="DNA-directed DNA polymerase family B multifunctional" evidence="9">
    <location>
        <begin position="461"/>
        <end position="774"/>
    </location>
</feature>
<evidence type="ECO:0000259" key="10">
    <source>
        <dbReference type="Pfam" id="PF03104"/>
    </source>
</evidence>
<keyword evidence="4" id="KW-0548">Nucleotidyltransferase</keyword>
<evidence type="ECO:0000256" key="7">
    <source>
        <dbReference type="ARBA" id="ARBA00024411"/>
    </source>
</evidence>
<dbReference type="GO" id="GO:0008296">
    <property type="term" value="F:3'-5'-DNA exonuclease activity"/>
    <property type="evidence" value="ECO:0007669"/>
    <property type="project" value="TreeGrafter"/>
</dbReference>
<evidence type="ECO:0000259" key="9">
    <source>
        <dbReference type="Pfam" id="PF00136"/>
    </source>
</evidence>
<dbReference type="EMBL" id="QKWP01002964">
    <property type="protein sequence ID" value="RIB01728.1"/>
    <property type="molecule type" value="Genomic_DNA"/>
</dbReference>
<dbReference type="SUPFAM" id="SSF56672">
    <property type="entry name" value="DNA/RNA polymerases"/>
    <property type="match status" value="1"/>
</dbReference>
<dbReference type="GO" id="GO:0003677">
    <property type="term" value="F:DNA binding"/>
    <property type="evidence" value="ECO:0007669"/>
    <property type="project" value="UniProtKB-KW"/>
</dbReference>
<evidence type="ECO:0000256" key="1">
    <source>
        <dbReference type="ARBA" id="ARBA00005755"/>
    </source>
</evidence>
<dbReference type="InterPro" id="IPR006172">
    <property type="entry name" value="DNA-dir_DNA_pol_B"/>
</dbReference>
<evidence type="ECO:0000256" key="2">
    <source>
        <dbReference type="ARBA" id="ARBA00012417"/>
    </source>
</evidence>
<dbReference type="PANTHER" id="PTHR10322:SF23">
    <property type="entry name" value="DNA POLYMERASE DELTA CATALYTIC SUBUNIT"/>
    <property type="match status" value="1"/>
</dbReference>
<dbReference type="SUPFAM" id="SSF53098">
    <property type="entry name" value="Ribonuclease H-like"/>
    <property type="match status" value="1"/>
</dbReference>
<accession>A0A397TXW1</accession>
<dbReference type="GO" id="GO:0003887">
    <property type="term" value="F:DNA-directed DNA polymerase activity"/>
    <property type="evidence" value="ECO:0007669"/>
    <property type="project" value="UniProtKB-KW"/>
</dbReference>
<feature type="domain" description="DNA-directed DNA polymerase family B exonuclease" evidence="10">
    <location>
        <begin position="167"/>
        <end position="368"/>
    </location>
</feature>
<dbReference type="InterPro" id="IPR036397">
    <property type="entry name" value="RNaseH_sf"/>
</dbReference>
<dbReference type="InterPro" id="IPR050240">
    <property type="entry name" value="DNA_pol_type-B"/>
</dbReference>
<comment type="similarity">
    <text evidence="1">Belongs to the DNA polymerase type-B family.</text>
</comment>